<feature type="domain" description="HAMP" evidence="8">
    <location>
        <begin position="303"/>
        <end position="356"/>
    </location>
</feature>
<dbReference type="Gene3D" id="6.10.340.10">
    <property type="match status" value="1"/>
</dbReference>
<dbReference type="AlphaFoldDB" id="A0A2X4ZTP9"/>
<dbReference type="SMART" id="SM00304">
    <property type="entry name" value="HAMP"/>
    <property type="match status" value="1"/>
</dbReference>
<dbReference type="InterPro" id="IPR050640">
    <property type="entry name" value="Bact_2-comp_sensor_kinase"/>
</dbReference>
<keyword evidence="6 7" id="KW-0472">Membrane</keyword>
<name>A0A2X4ZTP9_LEDLE</name>
<keyword evidence="5 9" id="KW-0418">Kinase</keyword>
<reference evidence="9 10" key="1">
    <citation type="submission" date="2018-06" db="EMBL/GenBank/DDBJ databases">
        <authorList>
            <consortium name="Pathogen Informatics"/>
            <person name="Doyle S."/>
        </authorList>
    </citation>
    <scope>NUCLEOTIDE SEQUENCE [LARGE SCALE GENOMIC DNA]</scope>
    <source>
        <strain evidence="9 10">NCTC4824</strain>
    </source>
</reference>
<evidence type="ECO:0000256" key="2">
    <source>
        <dbReference type="ARBA" id="ARBA00022475"/>
    </source>
</evidence>
<keyword evidence="4 9" id="KW-0808">Transferase</keyword>
<dbReference type="InterPro" id="IPR003660">
    <property type="entry name" value="HAMP_dom"/>
</dbReference>
<dbReference type="CDD" id="cd06225">
    <property type="entry name" value="HAMP"/>
    <property type="match status" value="1"/>
</dbReference>
<proteinExistence type="predicted"/>
<keyword evidence="10" id="KW-1185">Reference proteome</keyword>
<gene>
    <name evidence="9" type="primary">yesM_5</name>
    <name evidence="9" type="ORF">NCTC4824_04217</name>
</gene>
<accession>A0A2X4ZTP9</accession>
<dbReference type="RefSeq" id="WP_066144802.1">
    <property type="nucleotide sequence ID" value="NZ_CBCSGM010000005.1"/>
</dbReference>
<dbReference type="PANTHER" id="PTHR34220:SF7">
    <property type="entry name" value="SENSOR HISTIDINE KINASE YPDA"/>
    <property type="match status" value="1"/>
</dbReference>
<dbReference type="PROSITE" id="PS50885">
    <property type="entry name" value="HAMP"/>
    <property type="match status" value="1"/>
</dbReference>
<dbReference type="InterPro" id="IPR010559">
    <property type="entry name" value="Sig_transdc_His_kin_internal"/>
</dbReference>
<evidence type="ECO:0000256" key="5">
    <source>
        <dbReference type="ARBA" id="ARBA00022777"/>
    </source>
</evidence>
<comment type="subcellular location">
    <subcellularLocation>
        <location evidence="1">Cell membrane</location>
        <topology evidence="1">Multi-pass membrane protein</topology>
    </subcellularLocation>
</comment>
<dbReference type="Pfam" id="PF02518">
    <property type="entry name" value="HATPase_c"/>
    <property type="match status" value="1"/>
</dbReference>
<feature type="transmembrane region" description="Helical" evidence="7">
    <location>
        <begin position="284"/>
        <end position="310"/>
    </location>
</feature>
<dbReference type="GO" id="GO:0005886">
    <property type="term" value="C:plasma membrane"/>
    <property type="evidence" value="ECO:0007669"/>
    <property type="project" value="UniProtKB-SubCell"/>
</dbReference>
<evidence type="ECO:0000256" key="1">
    <source>
        <dbReference type="ARBA" id="ARBA00004651"/>
    </source>
</evidence>
<evidence type="ECO:0000313" key="10">
    <source>
        <dbReference type="Proteomes" id="UP000249134"/>
    </source>
</evidence>
<dbReference type="EC" id="2.7.13.3" evidence="9"/>
<dbReference type="InterPro" id="IPR036890">
    <property type="entry name" value="HATPase_C_sf"/>
</dbReference>
<keyword evidence="7" id="KW-0812">Transmembrane</keyword>
<dbReference type="Gene3D" id="3.30.565.10">
    <property type="entry name" value="Histidine kinase-like ATPase, C-terminal domain"/>
    <property type="match status" value="1"/>
</dbReference>
<dbReference type="SUPFAM" id="SSF158472">
    <property type="entry name" value="HAMP domain-like"/>
    <property type="match status" value="1"/>
</dbReference>
<protein>
    <submittedName>
        <fullName evidence="9">Two-component sensor histidine kinase YesM</fullName>
        <ecNumber evidence="9">2.7.13.3</ecNumber>
    </submittedName>
</protein>
<sequence>MFHNSSFWNSLIVKLFLSICFILVPLIVILIINSFYSVDVIRNQVAQSNKKMLNLHKNEIEKQLKSIGDFVYQLSNQADLLLLQENKDTEYNDYVEAKLRLYRLISNQANFSHPVDSLFIHAPYYDDMIYTQKFGNSYTERLEISNEIKQLLNKESGRIPNGKWKLWQGKHKNYLLYIIQNEDISVGAWIHVDKLITPFKHINYGELGRTILTTSDFSPINHTKFLQTEGIKLEDKLHPYLIKGKNDRFIVLSEPSSYADFNIVALIPEQVILQELPFIQRISIYISIGSILLLILFVVLMRNIILTPVLQIVRAMKKLRKGDLKVRLPKTKSSTEFEMMNDSFNRMISDIHHLKIDGYEQKINLQKSELKHLQLQINPHFFLNSLNIIYNLATLKDFALIQQMSQSLSNYFRFMFKSNSYFVGLEDEMKHTLNYLKIQELRFPHAFTYHVDIHPKWYRVKVPPLIIQSLVENTIKYGLNLDDSIKIMIKVWQREPEDDYIIIQISDTGEGFSDEVLSLLNKDKSYITEDGDRVGIWNIRRRLELLYEKNKASIDFENQIGATITIKLPLNPRDLDSVKNHMKNTMQD</sequence>
<evidence type="ECO:0000313" key="9">
    <source>
        <dbReference type="EMBL" id="SQI63644.1"/>
    </source>
</evidence>
<evidence type="ECO:0000256" key="4">
    <source>
        <dbReference type="ARBA" id="ARBA00022679"/>
    </source>
</evidence>
<dbReference type="Proteomes" id="UP000249134">
    <property type="component" value="Chromosome 1"/>
</dbReference>
<keyword evidence="2" id="KW-1003">Cell membrane</keyword>
<dbReference type="InterPro" id="IPR003594">
    <property type="entry name" value="HATPase_dom"/>
</dbReference>
<keyword evidence="7" id="KW-1133">Transmembrane helix</keyword>
<dbReference type="Pfam" id="PF00672">
    <property type="entry name" value="HAMP"/>
    <property type="match status" value="1"/>
</dbReference>
<evidence type="ECO:0000256" key="7">
    <source>
        <dbReference type="SAM" id="Phobius"/>
    </source>
</evidence>
<dbReference type="GO" id="GO:0000155">
    <property type="term" value="F:phosphorelay sensor kinase activity"/>
    <property type="evidence" value="ECO:0007669"/>
    <property type="project" value="InterPro"/>
</dbReference>
<dbReference type="STRING" id="1348624.GCA_001591545_03317"/>
<evidence type="ECO:0000256" key="6">
    <source>
        <dbReference type="ARBA" id="ARBA00023136"/>
    </source>
</evidence>
<organism evidence="9 10">
    <name type="scientific">Lederbergia lenta</name>
    <name type="common">Bacillus lentus</name>
    <dbReference type="NCBI Taxonomy" id="1467"/>
    <lineage>
        <taxon>Bacteria</taxon>
        <taxon>Bacillati</taxon>
        <taxon>Bacillota</taxon>
        <taxon>Bacilli</taxon>
        <taxon>Bacillales</taxon>
        <taxon>Bacillaceae</taxon>
        <taxon>Lederbergia</taxon>
    </lineage>
</organism>
<dbReference type="SUPFAM" id="SSF55874">
    <property type="entry name" value="ATPase domain of HSP90 chaperone/DNA topoisomerase II/histidine kinase"/>
    <property type="match status" value="1"/>
</dbReference>
<feature type="transmembrane region" description="Helical" evidence="7">
    <location>
        <begin position="12"/>
        <end position="36"/>
    </location>
</feature>
<dbReference type="PANTHER" id="PTHR34220">
    <property type="entry name" value="SENSOR HISTIDINE KINASE YPDA"/>
    <property type="match status" value="1"/>
</dbReference>
<evidence type="ECO:0000256" key="3">
    <source>
        <dbReference type="ARBA" id="ARBA00022553"/>
    </source>
</evidence>
<dbReference type="KEGG" id="blen:NCTC4824_04217"/>
<dbReference type="Pfam" id="PF06580">
    <property type="entry name" value="His_kinase"/>
    <property type="match status" value="1"/>
</dbReference>
<dbReference type="EMBL" id="LS483476">
    <property type="protein sequence ID" value="SQI63644.1"/>
    <property type="molecule type" value="Genomic_DNA"/>
</dbReference>
<evidence type="ECO:0000259" key="8">
    <source>
        <dbReference type="PROSITE" id="PS50885"/>
    </source>
</evidence>
<keyword evidence="3" id="KW-0597">Phosphoprotein</keyword>